<evidence type="ECO:0000313" key="2">
    <source>
        <dbReference type="EnsemblPlants" id="TraesCS3D02G005900.1.cds1"/>
    </source>
</evidence>
<name>A0A3B6GNR6_WHEAT</name>
<keyword evidence="1" id="KW-0732">Signal</keyword>
<dbReference type="PaxDb" id="4565-Traes_3DS_310713D35.1"/>
<reference evidence="2" key="1">
    <citation type="submission" date="2018-08" db="EMBL/GenBank/DDBJ databases">
        <authorList>
            <person name="Rossello M."/>
        </authorList>
    </citation>
    <scope>NUCLEOTIDE SEQUENCE [LARGE SCALE GENOMIC DNA]</scope>
    <source>
        <strain evidence="2">cv. Chinese Spring</strain>
    </source>
</reference>
<dbReference type="OrthoDB" id="681363at2759"/>
<feature type="signal peptide" evidence="1">
    <location>
        <begin position="1"/>
        <end position="23"/>
    </location>
</feature>
<dbReference type="Gramene" id="TraesRN3D0100010300.1">
    <property type="protein sequence ID" value="TraesRN3D0100010300.1"/>
    <property type="gene ID" value="TraesRN3D0100010300"/>
</dbReference>
<feature type="chain" id="PRO_5043174266" description="Defensin-like protein" evidence="1">
    <location>
        <begin position="24"/>
        <end position="136"/>
    </location>
</feature>
<dbReference type="Proteomes" id="UP000019116">
    <property type="component" value="Chromosome 3D"/>
</dbReference>
<proteinExistence type="predicted"/>
<evidence type="ECO:0000313" key="3">
    <source>
        <dbReference type="Proteomes" id="UP000019116"/>
    </source>
</evidence>
<accession>A0A3B6GNR6</accession>
<sequence>MAAGGASLLAFSFFSMLVMSSLGGPRPLCSDCETLCRTNCDAEVETLCGSTCDYNNSGQADCRRQLLKRCTTEGTCCSSNGTCTCDCNTVAQNGCFGVSDGYTRCGSCKLGRFNQCYPTCKNDCNNNCKKKKGCHA</sequence>
<protein>
    <recommendedName>
        <fullName evidence="4">Defensin-like protein</fullName>
    </recommendedName>
</protein>
<gene>
    <name evidence="2" type="primary">LOC123073563</name>
</gene>
<dbReference type="OMA" id="CYEINCE"/>
<dbReference type="AlphaFoldDB" id="A0A3B6GNR6"/>
<evidence type="ECO:0008006" key="4">
    <source>
        <dbReference type="Google" id="ProtNLM"/>
    </source>
</evidence>
<dbReference type="EnsemblPlants" id="TraesCS3D02G005900.1">
    <property type="protein sequence ID" value="TraesCS3D02G005900.1.cds1"/>
    <property type="gene ID" value="TraesCS3D02G005900"/>
</dbReference>
<dbReference type="Gramene" id="TraesCS3D03G0009500.1">
    <property type="protein sequence ID" value="TraesCS3D03G0009500.1.CDS1"/>
    <property type="gene ID" value="TraesCS3D03G0009500"/>
</dbReference>
<dbReference type="GeneID" id="123073563"/>
<dbReference type="Gramene" id="TraesNOR3D03G01822540.1">
    <property type="protein sequence ID" value="TraesNOR3D03G01822540.1.CDS1"/>
    <property type="gene ID" value="TraesNOR3D03G01822540"/>
</dbReference>
<keyword evidence="3" id="KW-1185">Reference proteome</keyword>
<organism evidence="2">
    <name type="scientific">Triticum aestivum</name>
    <name type="common">Wheat</name>
    <dbReference type="NCBI Taxonomy" id="4565"/>
    <lineage>
        <taxon>Eukaryota</taxon>
        <taxon>Viridiplantae</taxon>
        <taxon>Streptophyta</taxon>
        <taxon>Embryophyta</taxon>
        <taxon>Tracheophyta</taxon>
        <taxon>Spermatophyta</taxon>
        <taxon>Magnoliopsida</taxon>
        <taxon>Liliopsida</taxon>
        <taxon>Poales</taxon>
        <taxon>Poaceae</taxon>
        <taxon>BOP clade</taxon>
        <taxon>Pooideae</taxon>
        <taxon>Triticodae</taxon>
        <taxon>Triticeae</taxon>
        <taxon>Triticinae</taxon>
        <taxon>Triticum</taxon>
    </lineage>
</organism>
<dbReference type="Gramene" id="TraesLAC3D03G01738520.1">
    <property type="protein sequence ID" value="TraesLAC3D03G01738520.1.CDS1"/>
    <property type="gene ID" value="TraesLAC3D03G01738520"/>
</dbReference>
<dbReference type="Gramene" id="TraesCS3D02G005900.1">
    <property type="protein sequence ID" value="TraesCS3D02G005900.1.cds1"/>
    <property type="gene ID" value="TraesCS3D02G005900"/>
</dbReference>
<reference evidence="2" key="2">
    <citation type="submission" date="2018-10" db="UniProtKB">
        <authorList>
            <consortium name="EnsemblPlants"/>
        </authorList>
    </citation>
    <scope>IDENTIFICATION</scope>
</reference>
<dbReference type="Gramene" id="TraesROB_scaffold_111875_01G000200.1">
    <property type="protein sequence ID" value="TraesROB_scaffold_111875_01G000200.1"/>
    <property type="gene ID" value="TraesROB_scaffold_111875_01G000200"/>
</dbReference>
<dbReference type="RefSeq" id="XP_044352585.1">
    <property type="nucleotide sequence ID" value="XM_044496650.1"/>
</dbReference>
<evidence type="ECO:0000256" key="1">
    <source>
        <dbReference type="SAM" id="SignalP"/>
    </source>
</evidence>